<organism evidence="2 3">
    <name type="scientific">Alicyclobacillus macrosporangiidus</name>
    <dbReference type="NCBI Taxonomy" id="392015"/>
    <lineage>
        <taxon>Bacteria</taxon>
        <taxon>Bacillati</taxon>
        <taxon>Bacillota</taxon>
        <taxon>Bacilli</taxon>
        <taxon>Bacillales</taxon>
        <taxon>Alicyclobacillaceae</taxon>
        <taxon>Alicyclobacillus</taxon>
    </lineage>
</organism>
<evidence type="ECO:0000313" key="3">
    <source>
        <dbReference type="Proteomes" id="UP000183508"/>
    </source>
</evidence>
<sequence>MNVVYGEILTTILILTAVVWDWAQGNFRGIVLQCLGALCAGTVLNAIVNLQSHPDSASKALLLYLILTTFCYHWAYQRRRKPRHETEERGK</sequence>
<dbReference type="AlphaFoldDB" id="A0A1I7KNJ1"/>
<evidence type="ECO:0000256" key="1">
    <source>
        <dbReference type="SAM" id="Phobius"/>
    </source>
</evidence>
<evidence type="ECO:0000313" key="2">
    <source>
        <dbReference type="EMBL" id="SFU98989.1"/>
    </source>
</evidence>
<feature type="transmembrane region" description="Helical" evidence="1">
    <location>
        <begin position="6"/>
        <end position="23"/>
    </location>
</feature>
<feature type="transmembrane region" description="Helical" evidence="1">
    <location>
        <begin position="30"/>
        <end position="48"/>
    </location>
</feature>
<keyword evidence="1" id="KW-0472">Membrane</keyword>
<protein>
    <submittedName>
        <fullName evidence="2">Uncharacterized protein</fullName>
    </submittedName>
</protein>
<feature type="transmembrane region" description="Helical" evidence="1">
    <location>
        <begin position="60"/>
        <end position="76"/>
    </location>
</feature>
<keyword evidence="3" id="KW-1185">Reference proteome</keyword>
<dbReference type="EMBL" id="FPBV01000017">
    <property type="protein sequence ID" value="SFU98989.1"/>
    <property type="molecule type" value="Genomic_DNA"/>
</dbReference>
<dbReference type="Proteomes" id="UP000183508">
    <property type="component" value="Unassembled WGS sequence"/>
</dbReference>
<name>A0A1I7KNJ1_9BACL</name>
<gene>
    <name evidence="2" type="ORF">SAMN05421543_11782</name>
</gene>
<keyword evidence="1" id="KW-1133">Transmembrane helix</keyword>
<keyword evidence="1" id="KW-0812">Transmembrane</keyword>
<proteinExistence type="predicted"/>
<accession>A0A1I7KNJ1</accession>
<reference evidence="3" key="1">
    <citation type="submission" date="2016-10" db="EMBL/GenBank/DDBJ databases">
        <authorList>
            <person name="Varghese N."/>
        </authorList>
    </citation>
    <scope>NUCLEOTIDE SEQUENCE [LARGE SCALE GENOMIC DNA]</scope>
    <source>
        <strain evidence="3">DSM 17980</strain>
    </source>
</reference>